<name>A0A1B6FY26_9HEMI</name>
<reference evidence="2" key="1">
    <citation type="submission" date="2015-11" db="EMBL/GenBank/DDBJ databases">
        <title>De novo transcriptome assembly of four potential Pierce s Disease insect vectors from Arizona vineyards.</title>
        <authorList>
            <person name="Tassone E.E."/>
        </authorList>
    </citation>
    <scope>NUCLEOTIDE SEQUENCE</scope>
</reference>
<evidence type="ECO:0000256" key="1">
    <source>
        <dbReference type="SAM" id="MobiDB-lite"/>
    </source>
</evidence>
<feature type="non-terminal residue" evidence="2">
    <location>
        <position position="479"/>
    </location>
</feature>
<proteinExistence type="predicted"/>
<organism evidence="2">
    <name type="scientific">Cuerna arida</name>
    <dbReference type="NCBI Taxonomy" id="1464854"/>
    <lineage>
        <taxon>Eukaryota</taxon>
        <taxon>Metazoa</taxon>
        <taxon>Ecdysozoa</taxon>
        <taxon>Arthropoda</taxon>
        <taxon>Hexapoda</taxon>
        <taxon>Insecta</taxon>
        <taxon>Pterygota</taxon>
        <taxon>Neoptera</taxon>
        <taxon>Paraneoptera</taxon>
        <taxon>Hemiptera</taxon>
        <taxon>Auchenorrhyncha</taxon>
        <taxon>Membracoidea</taxon>
        <taxon>Cicadellidae</taxon>
        <taxon>Cicadellinae</taxon>
        <taxon>Proconiini</taxon>
        <taxon>Cuerna</taxon>
    </lineage>
</organism>
<feature type="non-terminal residue" evidence="2">
    <location>
        <position position="1"/>
    </location>
</feature>
<sequence length="479" mass="54263">HSDLNYSDSDSYTSSDVILSTSTKEFSLIDQFPDITNYKRSNMDDTTGILYEISEQINKVPKLLSAGNKPIISSRVDSLKSDIDTSSYVDHYSRDSLEEKVFQYFFQYDQLSLTGLKDSKGNEELCQIEAAVERMLNQVEIQENLIKEDVSFVPLVLEKKEVDALPLLVDTLCLSPMAQRRQIGKPHSNNSKLDSFFEKKRKEITYCAPEVSHPQNAVVDDKNDILYLNDSSCSIIELERTVNRLLNEVEKEEEKLGVSSPDSRKTCTSTTTDMSSEDDSYGVWWEGAYRSLPRHSARKRLSKVSQHVHKNLLKVPKNTSLSQGNTSDDSDTSKESVMCTDRSKKSHTKLMVKTIENGKSAIEIRTCNNLNQNLLQEKSSTFNTEFSKLHSEVHSIWNRSLPSLRHSPSPLSNSMIRTLGSDDSINYIKYMEPSECIQYFTPCASMDLDSTGYCTWTQRCSGGKNVLVLTQICLLFLNS</sequence>
<accession>A0A1B6FY26</accession>
<evidence type="ECO:0000313" key="2">
    <source>
        <dbReference type="EMBL" id="JAS55095.1"/>
    </source>
</evidence>
<dbReference type="AlphaFoldDB" id="A0A1B6FY26"/>
<dbReference type="EMBL" id="GECZ01014674">
    <property type="protein sequence ID" value="JAS55095.1"/>
    <property type="molecule type" value="Transcribed_RNA"/>
</dbReference>
<feature type="region of interest" description="Disordered" evidence="1">
    <location>
        <begin position="312"/>
        <end position="345"/>
    </location>
</feature>
<feature type="compositionally biased region" description="Polar residues" evidence="1">
    <location>
        <begin position="317"/>
        <end position="327"/>
    </location>
</feature>
<protein>
    <submittedName>
        <fullName evidence="2">Uncharacterized protein</fullName>
    </submittedName>
</protein>
<gene>
    <name evidence="2" type="ORF">g.5169</name>
</gene>